<dbReference type="Gene3D" id="1.20.58.340">
    <property type="entry name" value="Magnesium transport protein CorA, transmembrane region"/>
    <property type="match status" value="2"/>
</dbReference>
<dbReference type="NCBIfam" id="TIGR00383">
    <property type="entry name" value="corA"/>
    <property type="match status" value="1"/>
</dbReference>
<dbReference type="RefSeq" id="WP_141785727.1">
    <property type="nucleotide sequence ID" value="NZ_BAAAIK010000001.1"/>
</dbReference>
<sequence length="325" mass="36706">MIVDQAVYAEGRRMPCTDLSAELARVRQRDGQDFIWIGLKDPTDAEFDQVQDALELHPLAVEDAITGAQRVKLERYGHTIFAALRTIRYVDETSDIETGELMIFVGDRFVVTVRRGEAAELVGVRKRLEEDPGPMVEFGPLGVFHAILDTIVDTYLAVDEEIQRDLDQIEESVFAGAGGTDSGTIYRLKREVLEFKRAAQPLVRPVTWLHEASGPMQSPELKLRFRDVADHLIRVTDHIETYDRLLTDVLNAHLAQVSVQQNADMRKISAWVAMAAVPTMVAGIYGMNFDTMPELHWALGYPMVITFMVLVCVVLYRAFRRSGWL</sequence>
<dbReference type="Pfam" id="PF01544">
    <property type="entry name" value="CorA"/>
    <property type="match status" value="1"/>
</dbReference>
<dbReference type="GO" id="GO:0005886">
    <property type="term" value="C:plasma membrane"/>
    <property type="evidence" value="ECO:0007669"/>
    <property type="project" value="UniProtKB-SubCell"/>
</dbReference>
<keyword evidence="3 12" id="KW-0813">Transport</keyword>
<organism evidence="13 14">
    <name type="scientific">Ornithinicoccus hortensis</name>
    <dbReference type="NCBI Taxonomy" id="82346"/>
    <lineage>
        <taxon>Bacteria</taxon>
        <taxon>Bacillati</taxon>
        <taxon>Actinomycetota</taxon>
        <taxon>Actinomycetes</taxon>
        <taxon>Micrococcales</taxon>
        <taxon>Intrasporangiaceae</taxon>
        <taxon>Ornithinicoccus</taxon>
    </lineage>
</organism>
<dbReference type="GO" id="GO:0000287">
    <property type="term" value="F:magnesium ion binding"/>
    <property type="evidence" value="ECO:0007669"/>
    <property type="project" value="TreeGrafter"/>
</dbReference>
<gene>
    <name evidence="12" type="primary">corA</name>
    <name evidence="13" type="ORF">FB467_2931</name>
</gene>
<accession>A0A542YUL8</accession>
<dbReference type="SUPFAM" id="SSF143865">
    <property type="entry name" value="CorA soluble domain-like"/>
    <property type="match status" value="1"/>
</dbReference>
<keyword evidence="14" id="KW-1185">Reference proteome</keyword>
<keyword evidence="8 12" id="KW-0406">Ion transport</keyword>
<evidence type="ECO:0000256" key="11">
    <source>
        <dbReference type="ARBA" id="ARBA00045497"/>
    </source>
</evidence>
<evidence type="ECO:0000256" key="6">
    <source>
        <dbReference type="ARBA" id="ARBA00022842"/>
    </source>
</evidence>
<protein>
    <recommendedName>
        <fullName evidence="12">Magnesium transport protein CorA</fullName>
    </recommendedName>
</protein>
<comment type="catalytic activity">
    <reaction evidence="10">
        <text>Mg(2+)(in) = Mg(2+)(out)</text>
        <dbReference type="Rhea" id="RHEA:29827"/>
        <dbReference type="ChEBI" id="CHEBI:18420"/>
    </reaction>
</comment>
<dbReference type="InterPro" id="IPR004488">
    <property type="entry name" value="Mg/Co-transport_prot_CorA"/>
</dbReference>
<dbReference type="InterPro" id="IPR045861">
    <property type="entry name" value="CorA_cytoplasmic_dom"/>
</dbReference>
<dbReference type="EMBL" id="VFOP01000001">
    <property type="protein sequence ID" value="TQL51770.1"/>
    <property type="molecule type" value="Genomic_DNA"/>
</dbReference>
<dbReference type="GO" id="GO:0015095">
    <property type="term" value="F:magnesium ion transmembrane transporter activity"/>
    <property type="evidence" value="ECO:0007669"/>
    <property type="project" value="UniProtKB-UniRule"/>
</dbReference>
<comment type="subcellular location">
    <subcellularLocation>
        <location evidence="1">Cell membrane</location>
        <topology evidence="1">Multi-pass membrane protein</topology>
    </subcellularLocation>
    <subcellularLocation>
        <location evidence="12">Membrane</location>
        <topology evidence="12">Multi-pass membrane protein</topology>
    </subcellularLocation>
</comment>
<evidence type="ECO:0000256" key="2">
    <source>
        <dbReference type="ARBA" id="ARBA00009765"/>
    </source>
</evidence>
<dbReference type="InterPro" id="IPR045863">
    <property type="entry name" value="CorA_TM1_TM2"/>
</dbReference>
<evidence type="ECO:0000313" key="14">
    <source>
        <dbReference type="Proteomes" id="UP000319516"/>
    </source>
</evidence>
<evidence type="ECO:0000256" key="4">
    <source>
        <dbReference type="ARBA" id="ARBA00022475"/>
    </source>
</evidence>
<evidence type="ECO:0000256" key="3">
    <source>
        <dbReference type="ARBA" id="ARBA00022448"/>
    </source>
</evidence>
<dbReference type="InterPro" id="IPR002523">
    <property type="entry name" value="MgTranspt_CorA/ZnTranspt_ZntB"/>
</dbReference>
<comment type="caution">
    <text evidence="13">The sequence shown here is derived from an EMBL/GenBank/DDBJ whole genome shotgun (WGS) entry which is preliminary data.</text>
</comment>
<dbReference type="GO" id="GO:0015087">
    <property type="term" value="F:cobalt ion transmembrane transporter activity"/>
    <property type="evidence" value="ECO:0007669"/>
    <property type="project" value="UniProtKB-UniRule"/>
</dbReference>
<dbReference type="GO" id="GO:0050897">
    <property type="term" value="F:cobalt ion binding"/>
    <property type="evidence" value="ECO:0007669"/>
    <property type="project" value="TreeGrafter"/>
</dbReference>
<dbReference type="OrthoDB" id="9803416at2"/>
<dbReference type="PANTHER" id="PTHR46494">
    <property type="entry name" value="CORA FAMILY METAL ION TRANSPORTER (EUROFUNG)"/>
    <property type="match status" value="1"/>
</dbReference>
<dbReference type="CDD" id="cd12830">
    <property type="entry name" value="MtCorA-like"/>
    <property type="match status" value="1"/>
</dbReference>
<comment type="similarity">
    <text evidence="2 12">Belongs to the CorA metal ion transporter (MIT) (TC 1.A.35) family.</text>
</comment>
<keyword evidence="7 12" id="KW-1133">Transmembrane helix</keyword>
<keyword evidence="4 12" id="KW-1003">Cell membrane</keyword>
<dbReference type="AlphaFoldDB" id="A0A542YUL8"/>
<keyword evidence="6 12" id="KW-0460">Magnesium</keyword>
<reference evidence="13 14" key="1">
    <citation type="submission" date="2019-06" db="EMBL/GenBank/DDBJ databases">
        <title>Sequencing the genomes of 1000 actinobacteria strains.</title>
        <authorList>
            <person name="Klenk H.-P."/>
        </authorList>
    </citation>
    <scope>NUCLEOTIDE SEQUENCE [LARGE SCALE GENOMIC DNA]</scope>
    <source>
        <strain evidence="13 14">DSM 12335</strain>
    </source>
</reference>
<feature type="transmembrane region" description="Helical" evidence="12">
    <location>
        <begin position="268"/>
        <end position="287"/>
    </location>
</feature>
<dbReference type="Gene3D" id="3.30.460.20">
    <property type="entry name" value="CorA soluble domain-like"/>
    <property type="match status" value="1"/>
</dbReference>
<evidence type="ECO:0000313" key="13">
    <source>
        <dbReference type="EMBL" id="TQL51770.1"/>
    </source>
</evidence>
<evidence type="ECO:0000256" key="5">
    <source>
        <dbReference type="ARBA" id="ARBA00022692"/>
    </source>
</evidence>
<dbReference type="SUPFAM" id="SSF144083">
    <property type="entry name" value="Magnesium transport protein CorA, transmembrane region"/>
    <property type="match status" value="1"/>
</dbReference>
<dbReference type="FunFam" id="1.20.58.340:FF:000004">
    <property type="entry name" value="Magnesium transport protein CorA"/>
    <property type="match status" value="1"/>
</dbReference>
<keyword evidence="9 12" id="KW-0472">Membrane</keyword>
<evidence type="ECO:0000256" key="9">
    <source>
        <dbReference type="ARBA" id="ARBA00023136"/>
    </source>
</evidence>
<dbReference type="PANTHER" id="PTHR46494:SF1">
    <property type="entry name" value="CORA FAMILY METAL ION TRANSPORTER (EUROFUNG)"/>
    <property type="match status" value="1"/>
</dbReference>
<evidence type="ECO:0000256" key="8">
    <source>
        <dbReference type="ARBA" id="ARBA00023065"/>
    </source>
</evidence>
<evidence type="ECO:0000256" key="7">
    <source>
        <dbReference type="ARBA" id="ARBA00022989"/>
    </source>
</evidence>
<evidence type="ECO:0000256" key="12">
    <source>
        <dbReference type="RuleBase" id="RU362010"/>
    </source>
</evidence>
<feature type="transmembrane region" description="Helical" evidence="12">
    <location>
        <begin position="299"/>
        <end position="319"/>
    </location>
</feature>
<evidence type="ECO:0000256" key="10">
    <source>
        <dbReference type="ARBA" id="ARBA00034269"/>
    </source>
</evidence>
<name>A0A542YUL8_9MICO</name>
<dbReference type="Proteomes" id="UP000319516">
    <property type="component" value="Unassembled WGS sequence"/>
</dbReference>
<keyword evidence="5 12" id="KW-0812">Transmembrane</keyword>
<proteinExistence type="inferred from homology"/>
<evidence type="ECO:0000256" key="1">
    <source>
        <dbReference type="ARBA" id="ARBA00004651"/>
    </source>
</evidence>
<comment type="function">
    <text evidence="11">Mediates influx of magnesium ions. Alternates between open and closed states. Activated by low cytoplasmic Mg(2+) levels. Inactive when cytoplasmic Mg(2+) levels are high.</text>
</comment>